<name>A0A841BZ23_9ACTN</name>
<reference evidence="2 3" key="1">
    <citation type="submission" date="2020-08" db="EMBL/GenBank/DDBJ databases">
        <title>Sequencing the genomes of 1000 actinobacteria strains.</title>
        <authorList>
            <person name="Klenk H.-P."/>
        </authorList>
    </citation>
    <scope>NUCLEOTIDE SEQUENCE [LARGE SCALE GENOMIC DNA]</scope>
    <source>
        <strain evidence="2 3">DSM 45362</strain>
    </source>
</reference>
<dbReference type="PANTHER" id="PTHR34301">
    <property type="entry name" value="DNA-BINDING PROTEIN-RELATED"/>
    <property type="match status" value="1"/>
</dbReference>
<dbReference type="InterPro" id="IPR027417">
    <property type="entry name" value="P-loop_NTPase"/>
</dbReference>
<dbReference type="InterPro" id="IPR049945">
    <property type="entry name" value="AAA_22"/>
</dbReference>
<organism evidence="2 3">
    <name type="scientific">Allocatelliglobosispora scoriae</name>
    <dbReference type="NCBI Taxonomy" id="643052"/>
    <lineage>
        <taxon>Bacteria</taxon>
        <taxon>Bacillati</taxon>
        <taxon>Actinomycetota</taxon>
        <taxon>Actinomycetes</taxon>
        <taxon>Micromonosporales</taxon>
        <taxon>Micromonosporaceae</taxon>
        <taxon>Allocatelliglobosispora</taxon>
    </lineage>
</organism>
<dbReference type="InterPro" id="IPR003593">
    <property type="entry name" value="AAA+_ATPase"/>
</dbReference>
<dbReference type="EMBL" id="JACHMN010000002">
    <property type="protein sequence ID" value="MBB5871970.1"/>
    <property type="molecule type" value="Genomic_DNA"/>
</dbReference>
<dbReference type="AlphaFoldDB" id="A0A841BZ23"/>
<keyword evidence="3" id="KW-1185">Reference proteome</keyword>
<dbReference type="Gene3D" id="3.40.50.300">
    <property type="entry name" value="P-loop containing nucleotide triphosphate hydrolases"/>
    <property type="match status" value="1"/>
</dbReference>
<proteinExistence type="predicted"/>
<protein>
    <submittedName>
        <fullName evidence="2">Cdc6-like AAA superfamily ATPase</fullName>
    </submittedName>
</protein>
<feature type="domain" description="AAA+ ATPase" evidence="1">
    <location>
        <begin position="47"/>
        <end position="175"/>
    </location>
</feature>
<accession>A0A841BZ23</accession>
<evidence type="ECO:0000313" key="3">
    <source>
        <dbReference type="Proteomes" id="UP000587527"/>
    </source>
</evidence>
<dbReference type="Proteomes" id="UP000587527">
    <property type="component" value="Unassembled WGS sequence"/>
</dbReference>
<gene>
    <name evidence="2" type="ORF">F4553_005349</name>
</gene>
<sequence>MGVTDEKTTRYIKLAEVFTPGTPVANRDRFAGRVEQVMAIIEALSRAGTHVLLYGERGVGKSSLANVLADFLKPIWGERRPTIRVNCTTQDNYKTIWVRVLTEMNIEVPENWAIGKAEPDVVRRLLQGVTPNRLIILDEFDRIEDDDSLSLMADTLKALSDHAVATRIVIVGVADSIDQLIGEHESIQRSIIEVQLPRMTQKELTDIVDSGLEVANMTIDGRAKIQIGRLAEGLPHYVHSLALTAAQRAILDDRNEVKVEDVHEAVRKVVERHSLLKEYQTAIQSPRPGNLFAHVLAACALADKDRLGYFTASAVREPMTRIMGRPYDIPAFAAHLKAFTEIERGSVLKREGFERRYVYRFRNPLLQPFALLTAISDGVIPADYAEDILGREKENPTGLRRLKPKRR</sequence>
<dbReference type="SMART" id="SM00382">
    <property type="entry name" value="AAA"/>
    <property type="match status" value="1"/>
</dbReference>
<dbReference type="SUPFAM" id="SSF52540">
    <property type="entry name" value="P-loop containing nucleoside triphosphate hydrolases"/>
    <property type="match status" value="1"/>
</dbReference>
<dbReference type="RefSeq" id="WP_184840379.1">
    <property type="nucleotide sequence ID" value="NZ_JACHMN010000002.1"/>
</dbReference>
<evidence type="ECO:0000313" key="2">
    <source>
        <dbReference type="EMBL" id="MBB5871970.1"/>
    </source>
</evidence>
<comment type="caution">
    <text evidence="2">The sequence shown here is derived from an EMBL/GenBank/DDBJ whole genome shotgun (WGS) entry which is preliminary data.</text>
</comment>
<dbReference type="GO" id="GO:0016887">
    <property type="term" value="F:ATP hydrolysis activity"/>
    <property type="evidence" value="ECO:0007669"/>
    <property type="project" value="InterPro"/>
</dbReference>
<dbReference type="Pfam" id="PF13401">
    <property type="entry name" value="AAA_22"/>
    <property type="match status" value="1"/>
</dbReference>
<evidence type="ECO:0000259" key="1">
    <source>
        <dbReference type="SMART" id="SM00382"/>
    </source>
</evidence>
<dbReference type="PANTHER" id="PTHR34301:SF8">
    <property type="entry name" value="ATPASE DOMAIN-CONTAINING PROTEIN"/>
    <property type="match status" value="1"/>
</dbReference>